<dbReference type="RefSeq" id="WP_187783937.1">
    <property type="nucleotide sequence ID" value="NZ_JACTVA010000010.1"/>
</dbReference>
<dbReference type="PANTHER" id="PTHR36512:SF3">
    <property type="entry name" value="BLR5678 PROTEIN"/>
    <property type="match status" value="1"/>
</dbReference>
<name>A0ABR7RK23_9PROT</name>
<protein>
    <submittedName>
        <fullName evidence="3">P1 family peptidase</fullName>
    </submittedName>
</protein>
<dbReference type="Pfam" id="PF03576">
    <property type="entry name" value="Peptidase_S58"/>
    <property type="match status" value="1"/>
</dbReference>
<dbReference type="PANTHER" id="PTHR36512">
    <property type="entry name" value="D-AMINOPEPTIDASE"/>
    <property type="match status" value="1"/>
</dbReference>
<accession>A0ABR7RK23</accession>
<dbReference type="EMBL" id="JACTVA010000010">
    <property type="protein sequence ID" value="MBC9206763.1"/>
    <property type="molecule type" value="Genomic_DNA"/>
</dbReference>
<feature type="region of interest" description="Disordered" evidence="2">
    <location>
        <begin position="1"/>
        <end position="22"/>
    </location>
</feature>
<reference evidence="3 4" key="1">
    <citation type="journal article" date="2013" name="Int. J. Syst. Evol. Microbiol.">
        <title>Roseomonas aerophila sp. nov., isolated from air.</title>
        <authorList>
            <person name="Kim S.J."/>
            <person name="Weon H.Y."/>
            <person name="Ahn J.H."/>
            <person name="Hong S.B."/>
            <person name="Seok S.J."/>
            <person name="Whang K.S."/>
            <person name="Kwon S.W."/>
        </authorList>
    </citation>
    <scope>NUCLEOTIDE SEQUENCE [LARGE SCALE GENOMIC DNA]</scope>
    <source>
        <strain evidence="3 4">NBRC 108923</strain>
    </source>
</reference>
<dbReference type="SUPFAM" id="SSF56266">
    <property type="entry name" value="DmpA/ArgJ-like"/>
    <property type="match status" value="1"/>
</dbReference>
<sequence>MPPGTTDGAPAGGGPAGPERGQPVRAREIGLRPGQFATGALNAITDVDGVLVGQVTRVEGETIRTGVTAIRPHGGNLFAERVPAGLAVMNGFGKLAGATQMMELGELETPIVLTNTLAVGRAVEAVVDWTLARNADARSVNAVVGETNDGRLNDIRARGVTGADVLAALDGAVVGPVEEGSVGAGTGTMAFGWKGGIGTSSRLLPTALGGFAIGALVQSNYGGALVMDGVPVGRELGKFYLREHADQGDVDGSVMVVIATDAPLSDRNLQRLALRAMAGLARTGAAFSDGSGDYAIAFSTHAGVRRGAAHRAGDASLPDWPNDRMSPLFVAAAEAVEEAVLNSMLRAVTVESRDPATGRRRKGEAIDTAAVRAVVERYRPAQG</sequence>
<evidence type="ECO:0000313" key="3">
    <source>
        <dbReference type="EMBL" id="MBC9206763.1"/>
    </source>
</evidence>
<dbReference type="InterPro" id="IPR016117">
    <property type="entry name" value="ArgJ-like_dom_sf"/>
</dbReference>
<comment type="similarity">
    <text evidence="1">Belongs to the peptidase S58 family.</text>
</comment>
<dbReference type="Proteomes" id="UP000626026">
    <property type="component" value="Unassembled WGS sequence"/>
</dbReference>
<evidence type="ECO:0000256" key="2">
    <source>
        <dbReference type="SAM" id="MobiDB-lite"/>
    </source>
</evidence>
<proteinExistence type="inferred from homology"/>
<evidence type="ECO:0000256" key="1">
    <source>
        <dbReference type="ARBA" id="ARBA00007068"/>
    </source>
</evidence>
<dbReference type="InterPro" id="IPR005321">
    <property type="entry name" value="Peptidase_S58_DmpA"/>
</dbReference>
<dbReference type="Gene3D" id="3.60.70.12">
    <property type="entry name" value="L-amino peptidase D-ALA esterase/amidase"/>
    <property type="match status" value="1"/>
</dbReference>
<keyword evidence="4" id="KW-1185">Reference proteome</keyword>
<evidence type="ECO:0000313" key="4">
    <source>
        <dbReference type="Proteomes" id="UP000626026"/>
    </source>
</evidence>
<organism evidence="3 4">
    <name type="scientific">Teichococcus aerophilus</name>
    <dbReference type="NCBI Taxonomy" id="1224513"/>
    <lineage>
        <taxon>Bacteria</taxon>
        <taxon>Pseudomonadati</taxon>
        <taxon>Pseudomonadota</taxon>
        <taxon>Alphaproteobacteria</taxon>
        <taxon>Acetobacterales</taxon>
        <taxon>Roseomonadaceae</taxon>
        <taxon>Roseomonas</taxon>
    </lineage>
</organism>
<comment type="caution">
    <text evidence="3">The sequence shown here is derived from an EMBL/GenBank/DDBJ whole genome shotgun (WGS) entry which is preliminary data.</text>
</comment>
<gene>
    <name evidence="3" type="ORF">IBL26_07935</name>
</gene>